<dbReference type="PANTHER" id="PTHR44858:SF1">
    <property type="entry name" value="UDP-N-ACETYLGLUCOSAMINE--PEPTIDE N-ACETYLGLUCOSAMINYLTRANSFERASE SPINDLY-RELATED"/>
    <property type="match status" value="1"/>
</dbReference>
<feature type="domain" description="Glycosyltransferase 2-like" evidence="4">
    <location>
        <begin position="442"/>
        <end position="557"/>
    </location>
</feature>
<evidence type="ECO:0000256" key="1">
    <source>
        <dbReference type="ARBA" id="ARBA00022737"/>
    </source>
</evidence>
<keyword evidence="2 3" id="KW-0802">TPR repeat</keyword>
<evidence type="ECO:0000259" key="4">
    <source>
        <dbReference type="Pfam" id="PF00535"/>
    </source>
</evidence>
<dbReference type="Gene3D" id="1.25.40.10">
    <property type="entry name" value="Tetratricopeptide repeat domain"/>
    <property type="match status" value="4"/>
</dbReference>
<dbReference type="STRING" id="388467.A19Y_0921"/>
<feature type="repeat" description="TPR" evidence="3">
    <location>
        <begin position="108"/>
        <end position="141"/>
    </location>
</feature>
<feature type="repeat" description="TPR" evidence="3">
    <location>
        <begin position="74"/>
        <end position="107"/>
    </location>
</feature>
<evidence type="ECO:0000256" key="2">
    <source>
        <dbReference type="ARBA" id="ARBA00022803"/>
    </source>
</evidence>
<dbReference type="Gene3D" id="3.90.550.10">
    <property type="entry name" value="Spore Coat Polysaccharide Biosynthesis Protein SpsA, Chain A"/>
    <property type="match status" value="1"/>
</dbReference>
<dbReference type="eggNOG" id="COG0457">
    <property type="taxonomic scope" value="Bacteria"/>
</dbReference>
<dbReference type="Pfam" id="PF00535">
    <property type="entry name" value="Glycos_transf_2"/>
    <property type="match status" value="1"/>
</dbReference>
<dbReference type="Pfam" id="PF13432">
    <property type="entry name" value="TPR_16"/>
    <property type="match status" value="1"/>
</dbReference>
<dbReference type="InterPro" id="IPR029044">
    <property type="entry name" value="Nucleotide-diphossugar_trans"/>
</dbReference>
<keyword evidence="1" id="KW-0677">Repeat</keyword>
<sequence>MQPDTSTTYLKQGQQLQREGRLTEAEVAYRQAIELNPIFYGSFRYLGEVLALEGKLDQAVEAYQRAKELNPKALWVHQGLGEVFLQLNKLEDAIACFQTAIEINPDFSWAYNGLGECWYLKGEGKEAISNYQKAVELNPISDTFRDNLEKVLAERNHPSEEEISDKVENSLKLGQDLIAQGNVGGAISAFRLAIEINPLEINPSSAPLYYQLGQALEELIEHQPDTLLEQIQSNNIAIKSGVDSEQVLFINDEIFLEKTNHLDDEDFNKVFYRTYLKRDPSENEQKAGVNWVRSPGNSRTIGIRNGRQLPEFKTLLHKSLWLAFDIITYYRRVIEIDPSYFEAYLKLGKHLQAIGDLEGAISFLSQAIQLKQCSSDLHFQLGNLLEKNGQIKEAVKRYQEVIDLDLNYPEAYARLGKLNRQLGIFKRKISEETLSNKDLSLSVVIPTYNRANSLRLTLPNYLKTDRSDIEFVIIDNDSPDDTPDVVRSFMEQDKRIRYFRNSFNVGGARNYYLGILYAKAPLIMLASDDDHITEGFVDLVIWIFENHPTVGAVHNLAWPHERQNAFAANQRGGHLYQKCDEAILSGPVTWTNLIGGITFRRTVINQQMWKLDASLFPQAWLMANIAMNYDMYGLFCETEYIQQNVIPSSNPFEGMIMLDYMAKGETRWDNGYPEQIDFLLYRLWLLDLSPYEKPGLFHPNASGCYRWLAYVIFPTWYSKSRDRAFTYLGVTLRYPYMRFSILFWQHFVNSILTTHCFNNIGDRVFIILLGCHMLMWRLIIHLTEYLEPGLADFFYVGQWPRKDAYDITASQGNRFGIDSLQIGYSAATVIKDLQGEIEV</sequence>
<dbReference type="RefSeq" id="WP_042152393.1">
    <property type="nucleotide sequence ID" value="NZ_CM002803.1"/>
</dbReference>
<organism evidence="5 6">
    <name type="scientific">Planktothrix agardhii (strain NIVA-CYA 126/8)</name>
    <dbReference type="NCBI Taxonomy" id="388467"/>
    <lineage>
        <taxon>Bacteria</taxon>
        <taxon>Bacillati</taxon>
        <taxon>Cyanobacteriota</taxon>
        <taxon>Cyanophyceae</taxon>
        <taxon>Oscillatoriophycideae</taxon>
        <taxon>Oscillatoriales</taxon>
        <taxon>Microcoleaceae</taxon>
        <taxon>Planktothrix</taxon>
    </lineage>
</organism>
<protein>
    <submittedName>
        <fullName evidence="5">UDP-N-acetylglucosamine--peptide</fullName>
        <ecNumber evidence="5">2.4.1.-</ecNumber>
    </submittedName>
</protein>
<evidence type="ECO:0000256" key="3">
    <source>
        <dbReference type="PROSITE-ProRule" id="PRU00339"/>
    </source>
</evidence>
<dbReference type="SUPFAM" id="SSF53448">
    <property type="entry name" value="Nucleotide-diphospho-sugar transferases"/>
    <property type="match status" value="1"/>
</dbReference>
<dbReference type="GO" id="GO:0016757">
    <property type="term" value="F:glycosyltransferase activity"/>
    <property type="evidence" value="ECO:0007669"/>
    <property type="project" value="UniProtKB-KW"/>
</dbReference>
<keyword evidence="5" id="KW-0808">Transferase</keyword>
<gene>
    <name evidence="5" type="ORF">A19Y_0921</name>
</gene>
<feature type="repeat" description="TPR" evidence="3">
    <location>
        <begin position="6"/>
        <end position="39"/>
    </location>
</feature>
<dbReference type="EMBL" id="CM002803">
    <property type="protein sequence ID" value="KEI66054.1"/>
    <property type="molecule type" value="Genomic_DNA"/>
</dbReference>
<dbReference type="InterPro" id="IPR011990">
    <property type="entry name" value="TPR-like_helical_dom_sf"/>
</dbReference>
<dbReference type="InterPro" id="IPR050498">
    <property type="entry name" value="Ycf3"/>
</dbReference>
<name>A0A073CCJ1_PLAA1</name>
<proteinExistence type="predicted"/>
<reference evidence="5 6" key="1">
    <citation type="journal article" date="2014" name="Appl. Environ. Microbiol.">
        <title>Elucidation of insertion elements encoded on plasmids and in vitro construction of shuttle vectors from the toxic cyanobacterium Planktothrix.</title>
        <authorList>
            <person name="Christiansen G."/>
            <person name="Goesmann A."/>
            <person name="Kurmayer R."/>
        </authorList>
    </citation>
    <scope>NUCLEOTIDE SEQUENCE [LARGE SCALE GENOMIC DNA]</scope>
    <source>
        <strain evidence="5 6">NIVA-CYA 126/8</strain>
    </source>
</reference>
<dbReference type="AlphaFoldDB" id="A0A073CCJ1"/>
<accession>A0A073CCJ1</accession>
<dbReference type="Proteomes" id="UP000027395">
    <property type="component" value="Chromosome"/>
</dbReference>
<dbReference type="PANTHER" id="PTHR44858">
    <property type="entry name" value="TETRATRICOPEPTIDE REPEAT PROTEIN 6"/>
    <property type="match status" value="1"/>
</dbReference>
<evidence type="ECO:0000313" key="5">
    <source>
        <dbReference type="EMBL" id="KEI66054.1"/>
    </source>
</evidence>
<dbReference type="InterPro" id="IPR001173">
    <property type="entry name" value="Glyco_trans_2-like"/>
</dbReference>
<dbReference type="SUPFAM" id="SSF48452">
    <property type="entry name" value="TPR-like"/>
    <property type="match status" value="2"/>
</dbReference>
<evidence type="ECO:0000313" key="6">
    <source>
        <dbReference type="Proteomes" id="UP000027395"/>
    </source>
</evidence>
<feature type="repeat" description="TPR" evidence="3">
    <location>
        <begin position="341"/>
        <end position="374"/>
    </location>
</feature>
<dbReference type="HOGENOM" id="CLU_338849_0_0_3"/>
<dbReference type="PROSITE" id="PS50005">
    <property type="entry name" value="TPR"/>
    <property type="match status" value="6"/>
</dbReference>
<dbReference type="PATRIC" id="fig|388467.6.peg.858"/>
<dbReference type="Pfam" id="PF13414">
    <property type="entry name" value="TPR_11"/>
    <property type="match status" value="2"/>
</dbReference>
<dbReference type="SMART" id="SM00028">
    <property type="entry name" value="TPR"/>
    <property type="match status" value="7"/>
</dbReference>
<dbReference type="EC" id="2.4.1.-" evidence="5"/>
<dbReference type="InterPro" id="IPR019734">
    <property type="entry name" value="TPR_rpt"/>
</dbReference>
<keyword evidence="6" id="KW-1185">Reference proteome</keyword>
<feature type="repeat" description="TPR" evidence="3">
    <location>
        <begin position="375"/>
        <end position="408"/>
    </location>
</feature>
<dbReference type="eggNOG" id="COG1216">
    <property type="taxonomic scope" value="Bacteria"/>
</dbReference>
<dbReference type="CDD" id="cd00761">
    <property type="entry name" value="Glyco_tranf_GTA_type"/>
    <property type="match status" value="1"/>
</dbReference>
<feature type="repeat" description="TPR" evidence="3">
    <location>
        <begin position="40"/>
        <end position="73"/>
    </location>
</feature>
<keyword evidence="5" id="KW-0328">Glycosyltransferase</keyword>